<organism evidence="1">
    <name type="scientific">Anguilla anguilla</name>
    <name type="common">European freshwater eel</name>
    <name type="synonym">Muraena anguilla</name>
    <dbReference type="NCBI Taxonomy" id="7936"/>
    <lineage>
        <taxon>Eukaryota</taxon>
        <taxon>Metazoa</taxon>
        <taxon>Chordata</taxon>
        <taxon>Craniata</taxon>
        <taxon>Vertebrata</taxon>
        <taxon>Euteleostomi</taxon>
        <taxon>Actinopterygii</taxon>
        <taxon>Neopterygii</taxon>
        <taxon>Teleostei</taxon>
        <taxon>Anguilliformes</taxon>
        <taxon>Anguillidae</taxon>
        <taxon>Anguilla</taxon>
    </lineage>
</organism>
<protein>
    <submittedName>
        <fullName evidence="1">Uncharacterized protein</fullName>
    </submittedName>
</protein>
<name>A0A0E9T8J0_ANGAN</name>
<dbReference type="EMBL" id="GBXM01058636">
    <property type="protein sequence ID" value="JAH49941.1"/>
    <property type="molecule type" value="Transcribed_RNA"/>
</dbReference>
<reference evidence="1" key="1">
    <citation type="submission" date="2014-11" db="EMBL/GenBank/DDBJ databases">
        <authorList>
            <person name="Amaro Gonzalez C."/>
        </authorList>
    </citation>
    <scope>NUCLEOTIDE SEQUENCE</scope>
</reference>
<evidence type="ECO:0000313" key="1">
    <source>
        <dbReference type="EMBL" id="JAH49941.1"/>
    </source>
</evidence>
<accession>A0A0E9T8J0</accession>
<reference evidence="1" key="2">
    <citation type="journal article" date="2015" name="Fish Shellfish Immunol.">
        <title>Early steps in the European eel (Anguilla anguilla)-Vibrio vulnificus interaction in the gills: Role of the RtxA13 toxin.</title>
        <authorList>
            <person name="Callol A."/>
            <person name="Pajuelo D."/>
            <person name="Ebbesson L."/>
            <person name="Teles M."/>
            <person name="MacKenzie S."/>
            <person name="Amaro C."/>
        </authorList>
    </citation>
    <scope>NUCLEOTIDE SEQUENCE</scope>
</reference>
<sequence>MEVPEVPRGKRNVILFYFALQVYRPLKAQII</sequence>
<proteinExistence type="predicted"/>
<dbReference type="AlphaFoldDB" id="A0A0E9T8J0"/>